<dbReference type="PANTHER" id="PTHR33138:SF54">
    <property type="entry name" value="OS01G0690900 PROTEIN"/>
    <property type="match status" value="1"/>
</dbReference>
<dbReference type="Proteomes" id="UP000059680">
    <property type="component" value="Chromosome 1"/>
</dbReference>
<feature type="domain" description="Wall-associated receptor kinase galacturonan-binding" evidence="4">
    <location>
        <begin position="59"/>
        <end position="124"/>
    </location>
</feature>
<dbReference type="Pfam" id="PF14380">
    <property type="entry name" value="WAK_assoc"/>
    <property type="match status" value="1"/>
</dbReference>
<evidence type="ECO:0000256" key="1">
    <source>
        <dbReference type="ARBA" id="ARBA00004167"/>
    </source>
</evidence>
<keyword evidence="2" id="KW-0732">Signal</keyword>
<evidence type="ECO:0000259" key="4">
    <source>
        <dbReference type="Pfam" id="PF13947"/>
    </source>
</evidence>
<dbReference type="OMA" id="RCAFNET"/>
<reference evidence="7" key="1">
    <citation type="journal article" date="2005" name="Nature">
        <title>The map-based sequence of the rice genome.</title>
        <authorList>
            <consortium name="International rice genome sequencing project (IRGSP)"/>
            <person name="Matsumoto T."/>
            <person name="Wu J."/>
            <person name="Kanamori H."/>
            <person name="Katayose Y."/>
            <person name="Fujisawa M."/>
            <person name="Namiki N."/>
            <person name="Mizuno H."/>
            <person name="Yamamoto K."/>
            <person name="Antonio B.A."/>
            <person name="Baba T."/>
            <person name="Sakata K."/>
            <person name="Nagamura Y."/>
            <person name="Aoki H."/>
            <person name="Arikawa K."/>
            <person name="Arita K."/>
            <person name="Bito T."/>
            <person name="Chiden Y."/>
            <person name="Fujitsuka N."/>
            <person name="Fukunaka R."/>
            <person name="Hamada M."/>
            <person name="Harada C."/>
            <person name="Hayashi A."/>
            <person name="Hijishita S."/>
            <person name="Honda M."/>
            <person name="Hosokawa S."/>
            <person name="Ichikawa Y."/>
            <person name="Idonuma A."/>
            <person name="Iijima M."/>
            <person name="Ikeda M."/>
            <person name="Ikeno M."/>
            <person name="Ito K."/>
            <person name="Ito S."/>
            <person name="Ito T."/>
            <person name="Ito Y."/>
            <person name="Ito Y."/>
            <person name="Iwabuchi A."/>
            <person name="Kamiya K."/>
            <person name="Karasawa W."/>
            <person name="Kurita K."/>
            <person name="Katagiri S."/>
            <person name="Kikuta A."/>
            <person name="Kobayashi H."/>
            <person name="Kobayashi N."/>
            <person name="Machita K."/>
            <person name="Maehara T."/>
            <person name="Masukawa M."/>
            <person name="Mizubayashi T."/>
            <person name="Mukai Y."/>
            <person name="Nagasaki H."/>
            <person name="Nagata Y."/>
            <person name="Naito S."/>
            <person name="Nakashima M."/>
            <person name="Nakama Y."/>
            <person name="Nakamichi Y."/>
            <person name="Nakamura M."/>
            <person name="Meguro A."/>
            <person name="Negishi M."/>
            <person name="Ohta I."/>
            <person name="Ohta T."/>
            <person name="Okamoto M."/>
            <person name="Ono N."/>
            <person name="Saji S."/>
            <person name="Sakaguchi M."/>
            <person name="Sakai K."/>
            <person name="Shibata M."/>
            <person name="Shimokawa T."/>
            <person name="Song J."/>
            <person name="Takazaki Y."/>
            <person name="Terasawa K."/>
            <person name="Tsugane M."/>
            <person name="Tsuji K."/>
            <person name="Ueda S."/>
            <person name="Waki K."/>
            <person name="Yamagata H."/>
            <person name="Yamamoto M."/>
            <person name="Yamamoto S."/>
            <person name="Yamane H."/>
            <person name="Yoshiki S."/>
            <person name="Yoshihara R."/>
            <person name="Yukawa K."/>
            <person name="Zhong H."/>
            <person name="Yano M."/>
            <person name="Yuan Q."/>
            <person name="Ouyang S."/>
            <person name="Liu J."/>
            <person name="Jones K.M."/>
            <person name="Gansberger K."/>
            <person name="Moffat K."/>
            <person name="Hill J."/>
            <person name="Bera J."/>
            <person name="Fadrosh D."/>
            <person name="Jin S."/>
            <person name="Johri S."/>
            <person name="Kim M."/>
            <person name="Overton L."/>
            <person name="Reardon M."/>
            <person name="Tsitrin T."/>
            <person name="Vuong H."/>
            <person name="Weaver B."/>
            <person name="Ciecko A."/>
            <person name="Tallon L."/>
            <person name="Jackson J."/>
            <person name="Pai G."/>
            <person name="Aken S.V."/>
            <person name="Utterback T."/>
            <person name="Reidmuller S."/>
            <person name="Feldblyum T."/>
            <person name="Hsiao J."/>
            <person name="Zismann V."/>
            <person name="Iobst S."/>
            <person name="de Vazeille A.R."/>
            <person name="Buell C.R."/>
            <person name="Ying K."/>
            <person name="Li Y."/>
            <person name="Lu T."/>
            <person name="Huang Y."/>
            <person name="Zhao Q."/>
            <person name="Feng Q."/>
            <person name="Zhang L."/>
            <person name="Zhu J."/>
            <person name="Weng Q."/>
            <person name="Mu J."/>
            <person name="Lu Y."/>
            <person name="Fan D."/>
            <person name="Liu Y."/>
            <person name="Guan J."/>
            <person name="Zhang Y."/>
            <person name="Yu S."/>
            <person name="Liu X."/>
            <person name="Zhang Y."/>
            <person name="Hong G."/>
            <person name="Han B."/>
            <person name="Choisne N."/>
            <person name="Demange N."/>
            <person name="Orjeda G."/>
            <person name="Samain S."/>
            <person name="Cattolico L."/>
            <person name="Pelletier E."/>
            <person name="Couloux A."/>
            <person name="Segurens B."/>
            <person name="Wincker P."/>
            <person name="D'Hont A."/>
            <person name="Scarpelli C."/>
            <person name="Weissenbach J."/>
            <person name="Salanoubat M."/>
            <person name="Quetier F."/>
            <person name="Yu Y."/>
            <person name="Kim H.R."/>
            <person name="Rambo T."/>
            <person name="Currie J."/>
            <person name="Collura K."/>
            <person name="Luo M."/>
            <person name="Yang T."/>
            <person name="Ammiraju J.S.S."/>
            <person name="Engler F."/>
            <person name="Soderlund C."/>
            <person name="Wing R.A."/>
            <person name="Palmer L.E."/>
            <person name="de la Bastide M."/>
            <person name="Spiegel L."/>
            <person name="Nascimento L."/>
            <person name="Zutavern T."/>
            <person name="O'Shaughnessy A."/>
            <person name="Dike S."/>
            <person name="Dedhia N."/>
            <person name="Preston R."/>
            <person name="Balija V."/>
            <person name="McCombie W.R."/>
            <person name="Chow T."/>
            <person name="Chen H."/>
            <person name="Chung M."/>
            <person name="Chen C."/>
            <person name="Shaw J."/>
            <person name="Wu H."/>
            <person name="Hsiao K."/>
            <person name="Chao Y."/>
            <person name="Chu M."/>
            <person name="Cheng C."/>
            <person name="Hour A."/>
            <person name="Lee P."/>
            <person name="Lin S."/>
            <person name="Lin Y."/>
            <person name="Liou J."/>
            <person name="Liu S."/>
            <person name="Hsing Y."/>
            <person name="Raghuvanshi S."/>
            <person name="Mohanty A."/>
            <person name="Bharti A.K."/>
            <person name="Gaur A."/>
            <person name="Gupta V."/>
            <person name="Kumar D."/>
            <person name="Ravi V."/>
            <person name="Vij S."/>
            <person name="Kapur A."/>
            <person name="Khurana P."/>
            <person name="Khurana P."/>
            <person name="Khurana J.P."/>
            <person name="Tyagi A.K."/>
            <person name="Gaikwad K."/>
            <person name="Singh A."/>
            <person name="Dalal V."/>
            <person name="Srivastava S."/>
            <person name="Dixit A."/>
            <person name="Pal A.K."/>
            <person name="Ghazi I.A."/>
            <person name="Yadav M."/>
            <person name="Pandit A."/>
            <person name="Bhargava A."/>
            <person name="Sureshbabu K."/>
            <person name="Batra K."/>
            <person name="Sharma T.R."/>
            <person name="Mohapatra T."/>
            <person name="Singh N.K."/>
            <person name="Messing J."/>
            <person name="Nelson A.B."/>
            <person name="Fuks G."/>
            <person name="Kavchok S."/>
            <person name="Keizer G."/>
            <person name="Linton E."/>
            <person name="Llaca V."/>
            <person name="Song R."/>
            <person name="Tanyolac B."/>
            <person name="Young S."/>
            <person name="Ho-Il K."/>
            <person name="Hahn J.H."/>
            <person name="Sangsakoo G."/>
            <person name="Vanavichit A."/>
            <person name="de Mattos Luiz.A.T."/>
            <person name="Zimmer P.D."/>
            <person name="Malone G."/>
            <person name="Dellagostin O."/>
            <person name="de Oliveira A.C."/>
            <person name="Bevan M."/>
            <person name="Bancroft I."/>
            <person name="Minx P."/>
            <person name="Cordum H."/>
            <person name="Wilson R."/>
            <person name="Cheng Z."/>
            <person name="Jin W."/>
            <person name="Jiang J."/>
            <person name="Leong S.A."/>
            <person name="Iwama H."/>
            <person name="Gojobori T."/>
            <person name="Itoh T."/>
            <person name="Niimura Y."/>
            <person name="Fujii Y."/>
            <person name="Habara T."/>
            <person name="Sakai H."/>
            <person name="Sato Y."/>
            <person name="Wilson G."/>
            <person name="Kumar K."/>
            <person name="McCouch S."/>
            <person name="Juretic N."/>
            <person name="Hoen D."/>
            <person name="Wright S."/>
            <person name="Bruskiewich R."/>
            <person name="Bureau T."/>
            <person name="Miyao A."/>
            <person name="Hirochika H."/>
            <person name="Nishikawa T."/>
            <person name="Kadowaki K."/>
            <person name="Sugiura M."/>
            <person name="Burr B."/>
            <person name="Sasaki T."/>
        </authorList>
    </citation>
    <scope>NUCLEOTIDE SEQUENCE [LARGE SCALE GENOMIC DNA]</scope>
    <source>
        <strain evidence="7">cv. Nipponbare</strain>
    </source>
</reference>
<sequence length="337" mass="37353">TADRASEQKHGDACIVSSRHGSPTAFAPLLPPPHRRPCLRFPWLAVSSTHLRPFHLLQVISYPFYLSNATGETYDYTQFSCGYTDLKISCSLDGSKQTPFIQLNGENYTILEIIYDSRTIVLADTDALRGSCPRVRHNVTFGQAYPWLQYTGSRDNLTFFFGCKLNLPPPIDPGLVSLADKHQINCKDFSNWPDSGDSFVFTSGELEAPVESELARCCSQVIVVPVNGSVLNSSNQSALPSGGYGQVLKMGFDLAWNSSKDEQCYKCEQSKGHCSYSQNRAFLGCLCSDGKVSTKDCRNNGASNSSALRSNLKRRKNLCKRLLYLYILLICVPTNLL</sequence>
<dbReference type="Pfam" id="PF13947">
    <property type="entry name" value="GUB_WAK_bind"/>
    <property type="match status" value="1"/>
</dbReference>
<dbReference type="eggNOG" id="KOG1187">
    <property type="taxonomic scope" value="Eukaryota"/>
</dbReference>
<dbReference type="PaxDb" id="39947-A0A0P0V6T6"/>
<evidence type="ECO:0000256" key="3">
    <source>
        <dbReference type="ARBA" id="ARBA00023180"/>
    </source>
</evidence>
<feature type="domain" description="Wall-associated receptor kinase C-terminal" evidence="5">
    <location>
        <begin position="185"/>
        <end position="290"/>
    </location>
</feature>
<dbReference type="GO" id="GO:0030247">
    <property type="term" value="F:polysaccharide binding"/>
    <property type="evidence" value="ECO:0007669"/>
    <property type="project" value="InterPro"/>
</dbReference>
<dbReference type="STRING" id="39947.A0A0P0V6T6"/>
<feature type="non-terminal residue" evidence="6">
    <location>
        <position position="1"/>
    </location>
</feature>
<gene>
    <name evidence="6" type="ordered locus">Os01g0690600</name>
    <name evidence="6" type="ORF">OSNPB_010690600</name>
</gene>
<reference evidence="6 7" key="2">
    <citation type="journal article" date="2013" name="Plant Cell Physiol.">
        <title>Rice Annotation Project Database (RAP-DB): an integrative and interactive database for rice genomics.</title>
        <authorList>
            <person name="Sakai H."/>
            <person name="Lee S.S."/>
            <person name="Tanaka T."/>
            <person name="Numa H."/>
            <person name="Kim J."/>
            <person name="Kawahara Y."/>
            <person name="Wakimoto H."/>
            <person name="Yang C.C."/>
            <person name="Iwamoto M."/>
            <person name="Abe T."/>
            <person name="Yamada Y."/>
            <person name="Muto A."/>
            <person name="Inokuchi H."/>
            <person name="Ikemura T."/>
            <person name="Matsumoto T."/>
            <person name="Sasaki T."/>
            <person name="Itoh T."/>
        </authorList>
    </citation>
    <scope>NUCLEOTIDE SEQUENCE [LARGE SCALE GENOMIC DNA]</scope>
    <source>
        <strain evidence="7">cv. Nipponbare</strain>
    </source>
</reference>
<dbReference type="EMBL" id="AP014957">
    <property type="protein sequence ID" value="BAS73798.1"/>
    <property type="molecule type" value="Genomic_DNA"/>
</dbReference>
<evidence type="ECO:0000313" key="7">
    <source>
        <dbReference type="Proteomes" id="UP000059680"/>
    </source>
</evidence>
<dbReference type="PANTHER" id="PTHR33138">
    <property type="entry name" value="OS01G0690200 PROTEIN"/>
    <property type="match status" value="1"/>
</dbReference>
<comment type="subcellular location">
    <subcellularLocation>
        <location evidence="1">Membrane</location>
        <topology evidence="1">Single-pass membrane protein</topology>
    </subcellularLocation>
</comment>
<dbReference type="AlphaFoldDB" id="A0A0P0V6T6"/>
<evidence type="ECO:0000259" key="5">
    <source>
        <dbReference type="Pfam" id="PF14380"/>
    </source>
</evidence>
<name>A0A0P0V6T6_ORYSJ</name>
<dbReference type="InterPro" id="IPR025287">
    <property type="entry name" value="WAK_GUB"/>
</dbReference>
<protein>
    <submittedName>
        <fullName evidence="6">Os01g0690600 protein</fullName>
    </submittedName>
</protein>
<dbReference type="InParanoid" id="A0A0P0V6T6"/>
<proteinExistence type="predicted"/>
<keyword evidence="3" id="KW-0325">Glycoprotein</keyword>
<dbReference type="Gramene" id="Os01t0690600-01">
    <property type="protein sequence ID" value="Os01t0690600-01"/>
    <property type="gene ID" value="Os01g0690600"/>
</dbReference>
<evidence type="ECO:0000313" key="6">
    <source>
        <dbReference type="EMBL" id="BAS73798.1"/>
    </source>
</evidence>
<evidence type="ECO:0000256" key="2">
    <source>
        <dbReference type="ARBA" id="ARBA00022729"/>
    </source>
</evidence>
<dbReference type="GO" id="GO:0016020">
    <property type="term" value="C:membrane"/>
    <property type="evidence" value="ECO:0007669"/>
    <property type="project" value="UniProtKB-SubCell"/>
</dbReference>
<keyword evidence="7" id="KW-1185">Reference proteome</keyword>
<organism evidence="6 7">
    <name type="scientific">Oryza sativa subsp. japonica</name>
    <name type="common">Rice</name>
    <dbReference type="NCBI Taxonomy" id="39947"/>
    <lineage>
        <taxon>Eukaryota</taxon>
        <taxon>Viridiplantae</taxon>
        <taxon>Streptophyta</taxon>
        <taxon>Embryophyta</taxon>
        <taxon>Tracheophyta</taxon>
        <taxon>Spermatophyta</taxon>
        <taxon>Magnoliopsida</taxon>
        <taxon>Liliopsida</taxon>
        <taxon>Poales</taxon>
        <taxon>Poaceae</taxon>
        <taxon>BOP clade</taxon>
        <taxon>Oryzoideae</taxon>
        <taxon>Oryzeae</taxon>
        <taxon>Oryzinae</taxon>
        <taxon>Oryza</taxon>
        <taxon>Oryza sativa</taxon>
    </lineage>
</organism>
<accession>A0A0P0V6T6</accession>
<dbReference type="InterPro" id="IPR032872">
    <property type="entry name" value="WAK_assoc_C"/>
</dbReference>
<reference evidence="6 7" key="3">
    <citation type="journal article" date="2013" name="Rice">
        <title>Improvement of the Oryza sativa Nipponbare reference genome using next generation sequence and optical map data.</title>
        <authorList>
            <person name="Kawahara Y."/>
            <person name="de la Bastide M."/>
            <person name="Hamilton J.P."/>
            <person name="Kanamori H."/>
            <person name="McCombie W.R."/>
            <person name="Ouyang S."/>
            <person name="Schwartz D.C."/>
            <person name="Tanaka T."/>
            <person name="Wu J."/>
            <person name="Zhou S."/>
            <person name="Childs K.L."/>
            <person name="Davidson R.M."/>
            <person name="Lin H."/>
            <person name="Quesada-Ocampo L."/>
            <person name="Vaillancourt B."/>
            <person name="Sakai H."/>
            <person name="Lee S.S."/>
            <person name="Kim J."/>
            <person name="Numa H."/>
            <person name="Itoh T."/>
            <person name="Buell C.R."/>
            <person name="Matsumoto T."/>
        </authorList>
    </citation>
    <scope>NUCLEOTIDE SEQUENCE [LARGE SCALE GENOMIC DNA]</scope>
    <source>
        <strain evidence="7">cv. Nipponbare</strain>
    </source>
</reference>